<dbReference type="PANTHER" id="PTHR28014:SF1">
    <property type="entry name" value="NEGATIVE REGULATOR OF RAS-CAMP PATHWAY"/>
    <property type="match status" value="1"/>
</dbReference>
<sequence length="276" mass="30876">MPHRLSDAEAATAAGADTAHCKSFGSILAEHRQLGSEAAGESAIDDSDAEWTETESVSEDEDKVQEKNPRPEDVQLTFERDTSRLRLTAQTSLLSLLLMTEGPSTKVYSNYASQGASQTTQNKSTIGNSPNDSDGGLQMKKTRDEHPRVKTTKETRRPPPQPGLTKGARLRPPHLNTNKDIPRSNPRPVPSDGRTNHDQAVLSPRTIHRNIAATELTESLRRELRWMRENDLTVKAVKEEREKEDIEGLTPKLEKMRLSDRSGNDENYVTSWDNLW</sequence>
<reference evidence="3" key="1">
    <citation type="journal article" date="2021" name="Nat. Commun.">
        <title>Genetic determinants of endophytism in the Arabidopsis root mycobiome.</title>
        <authorList>
            <person name="Mesny F."/>
            <person name="Miyauchi S."/>
            <person name="Thiergart T."/>
            <person name="Pickel B."/>
            <person name="Atanasova L."/>
            <person name="Karlsson M."/>
            <person name="Huettel B."/>
            <person name="Barry K.W."/>
            <person name="Haridas S."/>
            <person name="Chen C."/>
            <person name="Bauer D."/>
            <person name="Andreopoulos W."/>
            <person name="Pangilinan J."/>
            <person name="LaButti K."/>
            <person name="Riley R."/>
            <person name="Lipzen A."/>
            <person name="Clum A."/>
            <person name="Drula E."/>
            <person name="Henrissat B."/>
            <person name="Kohler A."/>
            <person name="Grigoriev I.V."/>
            <person name="Martin F.M."/>
            <person name="Hacquard S."/>
        </authorList>
    </citation>
    <scope>NUCLEOTIDE SEQUENCE</scope>
    <source>
        <strain evidence="3">MPI-CAGE-CH-0230</strain>
    </source>
</reference>
<dbReference type="GeneID" id="70188472"/>
<dbReference type="RefSeq" id="XP_046011985.1">
    <property type="nucleotide sequence ID" value="XM_046158926.1"/>
</dbReference>
<feature type="compositionally biased region" description="Basic and acidic residues" evidence="1">
    <location>
        <begin position="141"/>
        <end position="157"/>
    </location>
</feature>
<dbReference type="GO" id="GO:0000122">
    <property type="term" value="P:negative regulation of transcription by RNA polymerase II"/>
    <property type="evidence" value="ECO:0007669"/>
    <property type="project" value="TreeGrafter"/>
</dbReference>
<organism evidence="3 4">
    <name type="scientific">Microdochium trichocladiopsis</name>
    <dbReference type="NCBI Taxonomy" id="1682393"/>
    <lineage>
        <taxon>Eukaryota</taxon>
        <taxon>Fungi</taxon>
        <taxon>Dikarya</taxon>
        <taxon>Ascomycota</taxon>
        <taxon>Pezizomycotina</taxon>
        <taxon>Sordariomycetes</taxon>
        <taxon>Xylariomycetidae</taxon>
        <taxon>Xylariales</taxon>
        <taxon>Microdochiaceae</taxon>
        <taxon>Microdochium</taxon>
    </lineage>
</organism>
<dbReference type="AlphaFoldDB" id="A0A9P9BPX6"/>
<evidence type="ECO:0000259" key="2">
    <source>
        <dbReference type="Pfam" id="PF11702"/>
    </source>
</evidence>
<dbReference type="PANTHER" id="PTHR28014">
    <property type="entry name" value="NEGATIVE REGULATOR OF RAS-CAMP PATHWAY"/>
    <property type="match status" value="1"/>
</dbReference>
<accession>A0A9P9BPX6</accession>
<feature type="compositionally biased region" description="Polar residues" evidence="1">
    <location>
        <begin position="113"/>
        <end position="132"/>
    </location>
</feature>
<feature type="region of interest" description="Disordered" evidence="1">
    <location>
        <begin position="113"/>
        <end position="201"/>
    </location>
</feature>
<comment type="caution">
    <text evidence="3">The sequence shown here is derived from an EMBL/GenBank/DDBJ whole genome shotgun (WGS) entry which is preliminary data.</text>
</comment>
<dbReference type="GO" id="GO:0031930">
    <property type="term" value="P:mitochondria-nucleus signaling pathway"/>
    <property type="evidence" value="ECO:0007669"/>
    <property type="project" value="TreeGrafter"/>
</dbReference>
<dbReference type="EMBL" id="JAGTJQ010000006">
    <property type="protein sequence ID" value="KAH7029697.1"/>
    <property type="molecule type" value="Genomic_DNA"/>
</dbReference>
<feature type="compositionally biased region" description="Acidic residues" evidence="1">
    <location>
        <begin position="43"/>
        <end position="63"/>
    </location>
</feature>
<evidence type="ECO:0000256" key="1">
    <source>
        <dbReference type="SAM" id="MobiDB-lite"/>
    </source>
</evidence>
<dbReference type="InterPro" id="IPR053043">
    <property type="entry name" value="Ras-cAMP_regulatory"/>
</dbReference>
<dbReference type="GO" id="GO:0006808">
    <property type="term" value="P:regulation of nitrogen utilization"/>
    <property type="evidence" value="ECO:0007669"/>
    <property type="project" value="TreeGrafter"/>
</dbReference>
<dbReference type="Proteomes" id="UP000756346">
    <property type="component" value="Unassembled WGS sequence"/>
</dbReference>
<feature type="region of interest" description="Disordered" evidence="1">
    <location>
        <begin position="34"/>
        <end position="79"/>
    </location>
</feature>
<protein>
    <recommendedName>
        <fullName evidence="2">DUF3295 domain-containing protein</fullName>
    </recommendedName>
</protein>
<dbReference type="InterPro" id="IPR021711">
    <property type="entry name" value="DUF3295"/>
</dbReference>
<name>A0A9P9BPX6_9PEZI</name>
<feature type="domain" description="DUF3295" evidence="2">
    <location>
        <begin position="37"/>
        <end position="274"/>
    </location>
</feature>
<dbReference type="Pfam" id="PF11702">
    <property type="entry name" value="DUF3295"/>
    <property type="match status" value="1"/>
</dbReference>
<dbReference type="GO" id="GO:0005737">
    <property type="term" value="C:cytoplasm"/>
    <property type="evidence" value="ECO:0007669"/>
    <property type="project" value="TreeGrafter"/>
</dbReference>
<evidence type="ECO:0000313" key="4">
    <source>
        <dbReference type="Proteomes" id="UP000756346"/>
    </source>
</evidence>
<gene>
    <name evidence="3" type="ORF">B0I36DRAFT_364198</name>
</gene>
<feature type="compositionally biased region" description="Basic and acidic residues" evidence="1">
    <location>
        <begin position="64"/>
        <end position="79"/>
    </location>
</feature>
<dbReference type="OrthoDB" id="5054775at2759"/>
<evidence type="ECO:0000313" key="3">
    <source>
        <dbReference type="EMBL" id="KAH7029697.1"/>
    </source>
</evidence>
<proteinExistence type="predicted"/>
<keyword evidence="4" id="KW-1185">Reference proteome</keyword>